<feature type="chain" id="PRO_5018728845" description="Long-chain fatty acid transport protein" evidence="1">
    <location>
        <begin position="23"/>
        <end position="419"/>
    </location>
</feature>
<name>A0A3R5XVM3_ORNRH</name>
<evidence type="ECO:0000313" key="2">
    <source>
        <dbReference type="EMBL" id="QAR31692.1"/>
    </source>
</evidence>
<keyword evidence="1" id="KW-0732">Signal</keyword>
<dbReference type="AlphaFoldDB" id="A0A3R5XVM3"/>
<gene>
    <name evidence="2" type="ORF">EQP59_10250</name>
</gene>
<sequence>MIKTKSILYAVLLAAGVVPTMAQKTAVSPYSSFGMGENRQSNNAATFGMGGVYSSYLSTYGSQANFMNPAANINLNYTSFNFEGTLNASEFDDGAGKAQRSTAYMSQLSLAFPMGAKFRGGVAFQPLYSLGYDNKVVGKNSYNAFNGDGDINSLQIFTSYNINQNFAVGVKAGYLFGNLNKTEIHGNQGNLLLTEVENRNRITGFSFTGGAFYTKRFRETKRFSIGLNYTIGNELNSEQEYSIQNYGISPTGSQYDKQIVFEQKSDAKVKVPQNIGFGVSLGEDFRWNIAAQVDWTQMSKYELRFDNLKLNNRFKAVLGGYVIPNINSYKNYFARTTYRAGAFYEKTPISINGTDIEKYGMAFGIGLPVGKASDPSEINIGVQLGQQGTTKNNLIKENFANVKLSFTLNDNWFQRRKYN</sequence>
<dbReference type="Proteomes" id="UP000287701">
    <property type="component" value="Chromosome"/>
</dbReference>
<protein>
    <recommendedName>
        <fullName evidence="4">Long-chain fatty acid transport protein</fullName>
    </recommendedName>
</protein>
<evidence type="ECO:0008006" key="4">
    <source>
        <dbReference type="Google" id="ProtNLM"/>
    </source>
</evidence>
<dbReference type="EMBL" id="CP035107">
    <property type="protein sequence ID" value="QAR31692.1"/>
    <property type="molecule type" value="Genomic_DNA"/>
</dbReference>
<reference evidence="2 3" key="1">
    <citation type="submission" date="2019-01" db="EMBL/GenBank/DDBJ databases">
        <title>Whole Genome of Ornithobacterium rhinotracheale FARPER-174b.</title>
        <authorList>
            <person name="Tataje-Lavanda L.A."/>
            <person name="Montalvan A."/>
            <person name="Montesinos R."/>
            <person name="Zimic M."/>
            <person name="Fernandez-Sanchez M."/>
            <person name="Fernandez-Diaz M."/>
        </authorList>
    </citation>
    <scope>NUCLEOTIDE SEQUENCE [LARGE SCALE GENOMIC DNA]</scope>
    <source>
        <strain evidence="2 3">FARPER-174b</strain>
    </source>
</reference>
<dbReference type="RefSeq" id="WP_128502132.1">
    <property type="nucleotide sequence ID" value="NZ_CP035107.1"/>
</dbReference>
<dbReference type="OrthoDB" id="1491239at2"/>
<dbReference type="Gene3D" id="2.40.160.60">
    <property type="entry name" value="Outer membrane protein transport protein (OMPP1/FadL/TodX)"/>
    <property type="match status" value="1"/>
</dbReference>
<evidence type="ECO:0000313" key="3">
    <source>
        <dbReference type="Proteomes" id="UP000287701"/>
    </source>
</evidence>
<accession>A0A3R5XVM3</accession>
<feature type="signal peptide" evidence="1">
    <location>
        <begin position="1"/>
        <end position="22"/>
    </location>
</feature>
<evidence type="ECO:0000256" key="1">
    <source>
        <dbReference type="SAM" id="SignalP"/>
    </source>
</evidence>
<dbReference type="SUPFAM" id="SSF56935">
    <property type="entry name" value="Porins"/>
    <property type="match status" value="1"/>
</dbReference>
<proteinExistence type="predicted"/>
<organism evidence="2 3">
    <name type="scientific">Ornithobacterium rhinotracheale</name>
    <dbReference type="NCBI Taxonomy" id="28251"/>
    <lineage>
        <taxon>Bacteria</taxon>
        <taxon>Pseudomonadati</taxon>
        <taxon>Bacteroidota</taxon>
        <taxon>Flavobacteriia</taxon>
        <taxon>Flavobacteriales</taxon>
        <taxon>Weeksellaceae</taxon>
        <taxon>Ornithobacterium</taxon>
    </lineage>
</organism>